<dbReference type="RefSeq" id="WP_091411833.1">
    <property type="nucleotide sequence ID" value="NZ_FOAB01000008.1"/>
</dbReference>
<dbReference type="AlphaFoldDB" id="A0A1H7VEV9"/>
<evidence type="ECO:0008006" key="3">
    <source>
        <dbReference type="Google" id="ProtNLM"/>
    </source>
</evidence>
<gene>
    <name evidence="1" type="ORF">SAMN04487910_4074</name>
</gene>
<organism evidence="1 2">
    <name type="scientific">Aquimarina amphilecti</name>
    <dbReference type="NCBI Taxonomy" id="1038014"/>
    <lineage>
        <taxon>Bacteria</taxon>
        <taxon>Pseudomonadati</taxon>
        <taxon>Bacteroidota</taxon>
        <taxon>Flavobacteriia</taxon>
        <taxon>Flavobacteriales</taxon>
        <taxon>Flavobacteriaceae</taxon>
        <taxon>Aquimarina</taxon>
    </lineage>
</organism>
<keyword evidence="2" id="KW-1185">Reference proteome</keyword>
<dbReference type="OrthoDB" id="8432779at2"/>
<proteinExistence type="predicted"/>
<dbReference type="PROSITE" id="PS51257">
    <property type="entry name" value="PROKAR_LIPOPROTEIN"/>
    <property type="match status" value="1"/>
</dbReference>
<dbReference type="STRING" id="1038014.SAMN04487910_4074"/>
<name>A0A1H7VEV9_AQUAM</name>
<reference evidence="1 2" key="1">
    <citation type="submission" date="2016-10" db="EMBL/GenBank/DDBJ databases">
        <authorList>
            <person name="de Groot N.N."/>
        </authorList>
    </citation>
    <scope>NUCLEOTIDE SEQUENCE [LARGE SCALE GENOMIC DNA]</scope>
    <source>
        <strain evidence="1 2">DSM 25232</strain>
    </source>
</reference>
<evidence type="ECO:0000313" key="1">
    <source>
        <dbReference type="EMBL" id="SEM07782.1"/>
    </source>
</evidence>
<dbReference type="EMBL" id="FOAB01000008">
    <property type="protein sequence ID" value="SEM07782.1"/>
    <property type="molecule type" value="Genomic_DNA"/>
</dbReference>
<dbReference type="Proteomes" id="UP000198521">
    <property type="component" value="Unassembled WGS sequence"/>
</dbReference>
<dbReference type="InterPro" id="IPR032710">
    <property type="entry name" value="NTF2-like_dom_sf"/>
</dbReference>
<accession>A0A1H7VEV9</accession>
<evidence type="ECO:0000313" key="2">
    <source>
        <dbReference type="Proteomes" id="UP000198521"/>
    </source>
</evidence>
<protein>
    <recommendedName>
        <fullName evidence="3">SnoaL-like domain-containing protein</fullName>
    </recommendedName>
</protein>
<dbReference type="Gene3D" id="3.10.450.50">
    <property type="match status" value="1"/>
</dbReference>
<sequence>MSNKTLSIFALTLLLIIISCKKIETPTPTQTSEQTVNIEEEKKAILEALNSETKAAFERDYEGWKEKWLHDPNITKTYINFADSTFSESVGWDKISLFVKTFIEEHPEPEPIPKLLKEIDLRLYGKGAWVTYELKDSIRGLKRETRLMEKINGSWKIAGMQTTIYGFETDKN</sequence>
<dbReference type="SUPFAM" id="SSF54427">
    <property type="entry name" value="NTF2-like"/>
    <property type="match status" value="1"/>
</dbReference>